<evidence type="ECO:0000256" key="1">
    <source>
        <dbReference type="ARBA" id="ARBA00004141"/>
    </source>
</evidence>
<accession>A0A976QSR7</accession>
<dbReference type="GO" id="GO:0016020">
    <property type="term" value="C:membrane"/>
    <property type="evidence" value="ECO:0007669"/>
    <property type="project" value="UniProtKB-SubCell"/>
</dbReference>
<keyword evidence="6 15" id="KW-0472">Membrane</keyword>
<comment type="function">
    <text evidence="14">Sodium-independent facilitative hexose transporter. Can transport D-glucose and D-fructose. Can transport D-mannose, D-galactose, D-xylose and D-glucosamine.</text>
</comment>
<evidence type="ECO:0000256" key="5">
    <source>
        <dbReference type="ARBA" id="ARBA00022989"/>
    </source>
</evidence>
<feature type="transmembrane region" description="Helical" evidence="15">
    <location>
        <begin position="345"/>
        <end position="365"/>
    </location>
</feature>
<feature type="transmembrane region" description="Helical" evidence="15">
    <location>
        <begin position="303"/>
        <end position="325"/>
    </location>
</feature>
<feature type="domain" description="Major facilitator superfamily (MFS) profile" evidence="16">
    <location>
        <begin position="15"/>
        <end position="493"/>
    </location>
</feature>
<evidence type="ECO:0000256" key="14">
    <source>
        <dbReference type="ARBA" id="ARBA00045752"/>
    </source>
</evidence>
<evidence type="ECO:0000256" key="13">
    <source>
        <dbReference type="ARBA" id="ARBA00044780"/>
    </source>
</evidence>
<dbReference type="Proteomes" id="UP000244803">
    <property type="component" value="Chromosome 2"/>
</dbReference>
<evidence type="ECO:0000256" key="3">
    <source>
        <dbReference type="ARBA" id="ARBA00011738"/>
    </source>
</evidence>
<feature type="transmembrane region" description="Helical" evidence="15">
    <location>
        <begin position="188"/>
        <end position="211"/>
    </location>
</feature>
<organism evidence="17 18">
    <name type="scientific">Theileria orientalis</name>
    <dbReference type="NCBI Taxonomy" id="68886"/>
    <lineage>
        <taxon>Eukaryota</taxon>
        <taxon>Sar</taxon>
        <taxon>Alveolata</taxon>
        <taxon>Apicomplexa</taxon>
        <taxon>Aconoidasida</taxon>
        <taxon>Piroplasmida</taxon>
        <taxon>Theileriidae</taxon>
        <taxon>Theileria</taxon>
    </lineage>
</organism>
<feature type="transmembrane region" description="Helical" evidence="15">
    <location>
        <begin position="61"/>
        <end position="83"/>
    </location>
</feature>
<feature type="transmembrane region" description="Helical" evidence="15">
    <location>
        <begin position="121"/>
        <end position="141"/>
    </location>
</feature>
<comment type="similarity">
    <text evidence="2">Belongs to the major facilitator superfamily. Sugar transporter (TC 2.A.1.1) family.</text>
</comment>
<dbReference type="PROSITE" id="PS50850">
    <property type="entry name" value="MFS"/>
    <property type="match status" value="1"/>
</dbReference>
<reference evidence="17" key="1">
    <citation type="submission" date="2022-07" db="EMBL/GenBank/DDBJ databases">
        <title>Evaluation of T. orientalis genome assembly methods using nanopore sequencing and analysis of variation between genomes.</title>
        <authorList>
            <person name="Yam J."/>
            <person name="Micallef M.L."/>
            <person name="Liu M."/>
            <person name="Djordjevic S.P."/>
            <person name="Bogema D.R."/>
            <person name="Jenkins C."/>
        </authorList>
    </citation>
    <scope>NUCLEOTIDE SEQUENCE</scope>
    <source>
        <strain evidence="17">Fish Creek</strain>
    </source>
</reference>
<sequence length="514" mass="57482">MAPKFGTCSPLLIISCASAALLALAFGMGLNSLETSREFIVADFGWCSNQEEIYTCKHSVVFYRLLNLGCFIGAGVGSVVLTFSHKVSRRTAMTITSLVYVLGSALSAFTVHFAMMFVGRMLLGFAFGLTAVTVLFLIEICHPRWRSWFTFMFNFFVSAGYLLTGLWQLMHGRVIMDKTFQITMKDKIIWRGAQLLPGIFAAIAFFFLFALNNRTPYELIERGLTDEAVILIKKLYGNLDSDPETGEKPRAADETANSGTLSHDGFHHEDPVHEMLVEFERDAETAKEHPNIFIFEALYMTDYLKTMCVVFVLACGHQLVGPIFFNETAPVVFAKVMGRSYATTFYVFTLVLVNFLITLGMVFVIKKIGRRPLLLIGTIISTIFMFLALFMKPLGKEAKWAGALTVLGYYGFTIGYAIGIGGLTYLYLAEVFPTQIRNTGFAFCVFGSWASARIFLFFIEYLWRTHPMFVHVILFSISVISILHVALFVRETKDVPLGTAYHGGGIFAFSAKRA</sequence>
<feature type="transmembrane region" description="Helical" evidence="15">
    <location>
        <begin position="440"/>
        <end position="463"/>
    </location>
</feature>
<dbReference type="InterPro" id="IPR020846">
    <property type="entry name" value="MFS_dom"/>
</dbReference>
<dbReference type="OrthoDB" id="6612291at2759"/>
<dbReference type="EMBL" id="CP056068">
    <property type="protein sequence ID" value="UKJ90774.1"/>
    <property type="molecule type" value="Genomic_DNA"/>
</dbReference>
<comment type="catalytic activity">
    <reaction evidence="8">
        <text>D-glucose(out) = D-glucose(in)</text>
        <dbReference type="Rhea" id="RHEA:60376"/>
        <dbReference type="ChEBI" id="CHEBI:4167"/>
    </reaction>
    <physiologicalReaction direction="left-to-right" evidence="8">
        <dbReference type="Rhea" id="RHEA:60377"/>
    </physiologicalReaction>
</comment>
<name>A0A976QSR7_THEOR</name>
<dbReference type="SUPFAM" id="SSF103473">
    <property type="entry name" value="MFS general substrate transporter"/>
    <property type="match status" value="1"/>
</dbReference>
<comment type="subcellular location">
    <subcellularLocation>
        <location evidence="1">Membrane</location>
        <topology evidence="1">Multi-pass membrane protein</topology>
    </subcellularLocation>
</comment>
<dbReference type="PANTHER" id="PTHR48022:SF2">
    <property type="entry name" value="PLASTIDIC GLUCOSE TRANSPORTER 4"/>
    <property type="match status" value="1"/>
</dbReference>
<comment type="catalytic activity">
    <reaction evidence="12">
        <text>D-fructose(out) = D-fructose(in)</text>
        <dbReference type="Rhea" id="RHEA:60372"/>
        <dbReference type="ChEBI" id="CHEBI:37721"/>
    </reaction>
    <physiologicalReaction direction="left-to-right" evidence="12">
        <dbReference type="Rhea" id="RHEA:60373"/>
    </physiologicalReaction>
</comment>
<dbReference type="InterPro" id="IPR005828">
    <property type="entry name" value="MFS_sugar_transport-like"/>
</dbReference>
<keyword evidence="4 15" id="KW-0812">Transmembrane</keyword>
<comment type="subunit">
    <text evidence="3">Homodimer.</text>
</comment>
<feature type="transmembrane region" description="Helical" evidence="15">
    <location>
        <begin position="372"/>
        <end position="391"/>
    </location>
</feature>
<evidence type="ECO:0000313" key="17">
    <source>
        <dbReference type="EMBL" id="UKJ90774.1"/>
    </source>
</evidence>
<evidence type="ECO:0000256" key="8">
    <source>
        <dbReference type="ARBA" id="ARBA00044648"/>
    </source>
</evidence>
<keyword evidence="5 15" id="KW-1133">Transmembrane helix</keyword>
<feature type="transmembrane region" description="Helical" evidence="15">
    <location>
        <begin position="95"/>
        <end position="115"/>
    </location>
</feature>
<dbReference type="Gene3D" id="1.20.1250.20">
    <property type="entry name" value="MFS general substrate transporter like domains"/>
    <property type="match status" value="1"/>
</dbReference>
<dbReference type="Pfam" id="PF00083">
    <property type="entry name" value="Sugar_tr"/>
    <property type="match status" value="1"/>
</dbReference>
<protein>
    <recommendedName>
        <fullName evidence="13">Hexose transporter 1</fullName>
    </recommendedName>
</protein>
<dbReference type="PANTHER" id="PTHR48022">
    <property type="entry name" value="PLASTIDIC GLUCOSE TRANSPORTER 4"/>
    <property type="match status" value="1"/>
</dbReference>
<evidence type="ECO:0000256" key="7">
    <source>
        <dbReference type="ARBA" id="ARBA00044637"/>
    </source>
</evidence>
<evidence type="ECO:0000256" key="12">
    <source>
        <dbReference type="ARBA" id="ARBA00044710"/>
    </source>
</evidence>
<evidence type="ECO:0000256" key="11">
    <source>
        <dbReference type="ARBA" id="ARBA00044668"/>
    </source>
</evidence>
<proteinExistence type="inferred from homology"/>
<evidence type="ECO:0000256" key="10">
    <source>
        <dbReference type="ARBA" id="ARBA00044662"/>
    </source>
</evidence>
<comment type="catalytic activity">
    <reaction evidence="10">
        <text>D-mannose(out) = D-mannose(in)</text>
        <dbReference type="Rhea" id="RHEA:78391"/>
        <dbReference type="ChEBI" id="CHEBI:4208"/>
    </reaction>
    <physiologicalReaction direction="left-to-right" evidence="10">
        <dbReference type="Rhea" id="RHEA:78392"/>
    </physiologicalReaction>
</comment>
<dbReference type="PROSITE" id="PS51257">
    <property type="entry name" value="PROKAR_LIPOPROTEIN"/>
    <property type="match status" value="1"/>
</dbReference>
<feature type="transmembrane region" description="Helical" evidence="15">
    <location>
        <begin position="148"/>
        <end position="168"/>
    </location>
</feature>
<dbReference type="InterPro" id="IPR036259">
    <property type="entry name" value="MFS_trans_sf"/>
</dbReference>
<evidence type="ECO:0000313" key="18">
    <source>
        <dbReference type="Proteomes" id="UP000244803"/>
    </source>
</evidence>
<dbReference type="PRINTS" id="PR00171">
    <property type="entry name" value="SUGRTRNSPORT"/>
</dbReference>
<comment type="catalytic activity">
    <reaction evidence="7">
        <text>D-galactose(in) = D-galactose(out)</text>
        <dbReference type="Rhea" id="RHEA:34915"/>
        <dbReference type="ChEBI" id="CHEBI:4139"/>
    </reaction>
    <physiologicalReaction direction="right-to-left" evidence="7">
        <dbReference type="Rhea" id="RHEA:34917"/>
    </physiologicalReaction>
</comment>
<evidence type="ECO:0000256" key="6">
    <source>
        <dbReference type="ARBA" id="ARBA00023136"/>
    </source>
</evidence>
<evidence type="ECO:0000259" key="16">
    <source>
        <dbReference type="PROSITE" id="PS50850"/>
    </source>
</evidence>
<dbReference type="AlphaFoldDB" id="A0A976QSR7"/>
<gene>
    <name evidence="17" type="ORF">MACJ_001709</name>
</gene>
<dbReference type="InterPro" id="IPR003663">
    <property type="entry name" value="Sugar/inositol_transpt"/>
</dbReference>
<comment type="catalytic activity">
    <reaction evidence="11">
        <text>D-glucosamine(out) = D-glucosamine(in)</text>
        <dbReference type="Rhea" id="RHEA:78423"/>
        <dbReference type="ChEBI" id="CHEBI:58723"/>
    </reaction>
    <physiologicalReaction direction="left-to-right" evidence="11">
        <dbReference type="Rhea" id="RHEA:78424"/>
    </physiologicalReaction>
</comment>
<feature type="transmembrane region" description="Helical" evidence="15">
    <location>
        <begin position="403"/>
        <end position="428"/>
    </location>
</feature>
<evidence type="ECO:0000256" key="4">
    <source>
        <dbReference type="ARBA" id="ARBA00022692"/>
    </source>
</evidence>
<evidence type="ECO:0000256" key="2">
    <source>
        <dbReference type="ARBA" id="ARBA00010992"/>
    </source>
</evidence>
<evidence type="ECO:0000256" key="15">
    <source>
        <dbReference type="SAM" id="Phobius"/>
    </source>
</evidence>
<comment type="catalytic activity">
    <reaction evidence="9">
        <text>D-xylose(out) = D-xylose(in)</text>
        <dbReference type="Rhea" id="RHEA:78427"/>
        <dbReference type="ChEBI" id="CHEBI:53455"/>
    </reaction>
    <physiologicalReaction direction="left-to-right" evidence="9">
        <dbReference type="Rhea" id="RHEA:78428"/>
    </physiologicalReaction>
</comment>
<feature type="transmembrane region" description="Helical" evidence="15">
    <location>
        <begin position="469"/>
        <end position="489"/>
    </location>
</feature>
<dbReference type="GO" id="GO:0005351">
    <property type="term" value="F:carbohydrate:proton symporter activity"/>
    <property type="evidence" value="ECO:0007669"/>
    <property type="project" value="TreeGrafter"/>
</dbReference>
<dbReference type="InterPro" id="IPR050360">
    <property type="entry name" value="MFS_Sugar_Transporters"/>
</dbReference>
<evidence type="ECO:0000256" key="9">
    <source>
        <dbReference type="ARBA" id="ARBA00044656"/>
    </source>
</evidence>